<keyword evidence="1" id="KW-0812">Transmembrane</keyword>
<proteinExistence type="predicted"/>
<dbReference type="AlphaFoldDB" id="A0A3S5CKB1"/>
<keyword evidence="3" id="KW-1185">Reference proteome</keyword>
<protein>
    <submittedName>
        <fullName evidence="2">Uncharacterized protein</fullName>
    </submittedName>
</protein>
<dbReference type="Proteomes" id="UP000784294">
    <property type="component" value="Unassembled WGS sequence"/>
</dbReference>
<accession>A0A3S5CKB1</accession>
<name>A0A3S5CKB1_9PLAT</name>
<evidence type="ECO:0000256" key="1">
    <source>
        <dbReference type="SAM" id="Phobius"/>
    </source>
</evidence>
<keyword evidence="1" id="KW-0472">Membrane</keyword>
<dbReference type="EMBL" id="CAAALY010024420">
    <property type="protein sequence ID" value="VEL15380.1"/>
    <property type="molecule type" value="Genomic_DNA"/>
</dbReference>
<organism evidence="2 3">
    <name type="scientific">Protopolystoma xenopodis</name>
    <dbReference type="NCBI Taxonomy" id="117903"/>
    <lineage>
        <taxon>Eukaryota</taxon>
        <taxon>Metazoa</taxon>
        <taxon>Spiralia</taxon>
        <taxon>Lophotrochozoa</taxon>
        <taxon>Platyhelminthes</taxon>
        <taxon>Monogenea</taxon>
        <taxon>Polyopisthocotylea</taxon>
        <taxon>Polystomatidea</taxon>
        <taxon>Polystomatidae</taxon>
        <taxon>Protopolystoma</taxon>
    </lineage>
</organism>
<sequence>MKSGKFCHSGILCLALSNHHVPAGNWAADSRGPGMGAKMSAAKPGKFIPPDPELPDIPPPPRFIVLACCSLTVLEFWVCLMIGQFWYSQVGLS</sequence>
<evidence type="ECO:0000313" key="3">
    <source>
        <dbReference type="Proteomes" id="UP000784294"/>
    </source>
</evidence>
<gene>
    <name evidence="2" type="ORF">PXEA_LOCUS8820</name>
</gene>
<keyword evidence="1" id="KW-1133">Transmembrane helix</keyword>
<feature type="transmembrane region" description="Helical" evidence="1">
    <location>
        <begin position="63"/>
        <end position="87"/>
    </location>
</feature>
<reference evidence="2" key="1">
    <citation type="submission" date="2018-11" db="EMBL/GenBank/DDBJ databases">
        <authorList>
            <consortium name="Pathogen Informatics"/>
        </authorList>
    </citation>
    <scope>NUCLEOTIDE SEQUENCE</scope>
</reference>
<evidence type="ECO:0000313" key="2">
    <source>
        <dbReference type="EMBL" id="VEL15380.1"/>
    </source>
</evidence>
<comment type="caution">
    <text evidence="2">The sequence shown here is derived from an EMBL/GenBank/DDBJ whole genome shotgun (WGS) entry which is preliminary data.</text>
</comment>